<comment type="caution">
    <text evidence="1">The sequence shown here is derived from an EMBL/GenBank/DDBJ whole genome shotgun (WGS) entry which is preliminary data.</text>
</comment>
<sequence length="45" mass="5341">MSDFFASVSREATNPLKPKYDRLYGYEEVTLPKAEMVTWALHEYR</sequence>
<evidence type="ECO:0000313" key="1">
    <source>
        <dbReference type="EMBL" id="NEA87900.1"/>
    </source>
</evidence>
<name>A0A6G3QXJ1_9ACTN</name>
<organism evidence="1">
    <name type="scientific">Streptomyces sp. SID14436</name>
    <dbReference type="NCBI Taxonomy" id="2706070"/>
    <lineage>
        <taxon>Bacteria</taxon>
        <taxon>Bacillati</taxon>
        <taxon>Actinomycetota</taxon>
        <taxon>Actinomycetes</taxon>
        <taxon>Kitasatosporales</taxon>
        <taxon>Streptomycetaceae</taxon>
        <taxon>Streptomyces</taxon>
    </lineage>
</organism>
<proteinExistence type="predicted"/>
<accession>A0A6G3QXJ1</accession>
<dbReference type="RefSeq" id="WP_164334446.1">
    <property type="nucleotide sequence ID" value="NZ_JAAGMD010000531.1"/>
</dbReference>
<gene>
    <name evidence="1" type="ORF">G3I53_18110</name>
</gene>
<reference evidence="1" key="1">
    <citation type="submission" date="2020-01" db="EMBL/GenBank/DDBJ databases">
        <title>Insect and environment-associated Actinomycetes.</title>
        <authorList>
            <person name="Currrie C."/>
            <person name="Chevrette M."/>
            <person name="Carlson C."/>
            <person name="Stubbendieck R."/>
            <person name="Wendt-Pienkowski E."/>
        </authorList>
    </citation>
    <scope>NUCLEOTIDE SEQUENCE</scope>
    <source>
        <strain evidence="1">SID14436</strain>
    </source>
</reference>
<protein>
    <submittedName>
        <fullName evidence="1">Uncharacterized protein</fullName>
    </submittedName>
</protein>
<dbReference type="EMBL" id="JAAGMD010000531">
    <property type="protein sequence ID" value="NEA87900.1"/>
    <property type="molecule type" value="Genomic_DNA"/>
</dbReference>
<dbReference type="AlphaFoldDB" id="A0A6G3QXJ1"/>